<keyword evidence="2 7" id="KW-0413">Isomerase</keyword>
<dbReference type="HAMAP" id="MF_01663">
    <property type="entry name" value="L_rham_rotase"/>
    <property type="match status" value="1"/>
</dbReference>
<dbReference type="InterPro" id="IPR011008">
    <property type="entry name" value="Dimeric_a/b-barrel"/>
</dbReference>
<accession>A0A9Q8Y0J2</accession>
<dbReference type="Gene3D" id="3.30.70.100">
    <property type="match status" value="1"/>
</dbReference>
<dbReference type="KEGG" id="lfo:LMK00_08105"/>
<dbReference type="EMBL" id="CP086395">
    <property type="protein sequence ID" value="USJ19788.1"/>
    <property type="molecule type" value="Genomic_DNA"/>
</dbReference>
<dbReference type="RefSeq" id="WP_017370315.1">
    <property type="nucleotide sequence ID" value="NZ_CP086395.1"/>
</dbReference>
<gene>
    <name evidence="7" type="primary">rhaM</name>
    <name evidence="7" type="ORF">LMK00_08105</name>
    <name evidence="6" type="ORF">NF708_04730</name>
</gene>
<dbReference type="NCBIfam" id="TIGR02625">
    <property type="entry name" value="YiiL_rotase"/>
    <property type="match status" value="1"/>
</dbReference>
<evidence type="ECO:0000313" key="7">
    <source>
        <dbReference type="EMBL" id="USJ19788.1"/>
    </source>
</evidence>
<keyword evidence="1" id="KW-0963">Cytoplasm</keyword>
<dbReference type="EMBL" id="JAMWGI010000002">
    <property type="protein sequence ID" value="MDG6193310.1"/>
    <property type="molecule type" value="Genomic_DNA"/>
</dbReference>
<organism evidence="7 8">
    <name type="scientific">Lactococcus formosensis</name>
    <dbReference type="NCBI Taxonomy" id="1281486"/>
    <lineage>
        <taxon>Bacteria</taxon>
        <taxon>Bacillati</taxon>
        <taxon>Bacillota</taxon>
        <taxon>Bacilli</taxon>
        <taxon>Lactobacillales</taxon>
        <taxon>Streptococcaceae</taxon>
        <taxon>Lactococcus</taxon>
    </lineage>
</organism>
<dbReference type="InterPro" id="IPR013448">
    <property type="entry name" value="L-rhamnose_mutarotase"/>
</dbReference>
<dbReference type="GO" id="GO:0062192">
    <property type="term" value="F:L-rhamnose mutarotase activity"/>
    <property type="evidence" value="ECO:0007669"/>
    <property type="project" value="UniProtKB-UniRule"/>
</dbReference>
<evidence type="ECO:0000256" key="1">
    <source>
        <dbReference type="ARBA" id="ARBA00022490"/>
    </source>
</evidence>
<dbReference type="Pfam" id="PF05336">
    <property type="entry name" value="rhaM"/>
    <property type="match status" value="1"/>
</dbReference>
<sequence length="105" mass="12570">MIKKAVKMQLLKGCEKEYQKRHDEIWPEMVEMLKIHGVISYSIFLDSSTCALYAYLEIEDEERWLKTSKTVVNQKWWDFMSDIMDTNYDNSPSSVELLKIFELEH</sequence>
<evidence type="ECO:0000256" key="5">
    <source>
        <dbReference type="NCBIfam" id="TIGR02625"/>
    </source>
</evidence>
<dbReference type="GO" id="GO:0019301">
    <property type="term" value="P:rhamnose catabolic process"/>
    <property type="evidence" value="ECO:0007669"/>
    <property type="project" value="UniProtKB-UniRule"/>
</dbReference>
<dbReference type="SUPFAM" id="SSF54909">
    <property type="entry name" value="Dimeric alpha+beta barrel"/>
    <property type="match status" value="1"/>
</dbReference>
<dbReference type="PANTHER" id="PTHR34389:SF2">
    <property type="entry name" value="L-RHAMNOSE MUTAROTASE"/>
    <property type="match status" value="1"/>
</dbReference>
<evidence type="ECO:0000256" key="2">
    <source>
        <dbReference type="ARBA" id="ARBA00023235"/>
    </source>
</evidence>
<keyword evidence="4" id="KW-0684">Rhamnose metabolism</keyword>
<dbReference type="InterPro" id="IPR008000">
    <property type="entry name" value="Rham/fucose_mutarotase"/>
</dbReference>
<dbReference type="PANTHER" id="PTHR34389">
    <property type="entry name" value="L-RHAMNOSE MUTAROTASE"/>
    <property type="match status" value="1"/>
</dbReference>
<evidence type="ECO:0000313" key="8">
    <source>
        <dbReference type="Proteomes" id="UP001056730"/>
    </source>
</evidence>
<dbReference type="GO" id="GO:0005737">
    <property type="term" value="C:cytoplasm"/>
    <property type="evidence" value="ECO:0007669"/>
    <property type="project" value="InterPro"/>
</dbReference>
<evidence type="ECO:0000313" key="6">
    <source>
        <dbReference type="EMBL" id="MDG6193310.1"/>
    </source>
</evidence>
<dbReference type="EC" id="5.1.3.32" evidence="5"/>
<name>A0A9Q8Y0J2_9LACT</name>
<proteinExistence type="inferred from homology"/>
<dbReference type="AlphaFoldDB" id="A0A9Q8Y0J2"/>
<reference evidence="7" key="1">
    <citation type="journal article" date="2022" name="Front. Microbiol.">
        <title>Feed Insects as a Reservoir of Granadaene-Producing Lactococci.</title>
        <authorList>
            <person name="Neuzil-Bunesova V."/>
            <person name="Ramirez Garcia A."/>
            <person name="Modrackova N."/>
            <person name="Makovska M."/>
            <person name="Sabolova M."/>
            <person name="Sproer C."/>
            <person name="Bunk B."/>
            <person name="Blom J."/>
            <person name="Schwab C."/>
        </authorList>
    </citation>
    <scope>NUCLEOTIDE SEQUENCE</scope>
    <source>
        <strain evidence="7">I4/6O</strain>
    </source>
</reference>
<keyword evidence="3" id="KW-0119">Carbohydrate metabolism</keyword>
<dbReference type="Proteomes" id="UP001153203">
    <property type="component" value="Unassembled WGS sequence"/>
</dbReference>
<reference evidence="6" key="2">
    <citation type="submission" date="2022-06" db="EMBL/GenBank/DDBJ databases">
        <title>Lactococcus from bovine mastitis in China.</title>
        <authorList>
            <person name="Lin Y."/>
            <person name="Han B."/>
        </authorList>
    </citation>
    <scope>NUCLEOTIDE SEQUENCE</scope>
    <source>
        <strain evidence="6">Hebei-B-39</strain>
    </source>
</reference>
<evidence type="ECO:0000256" key="3">
    <source>
        <dbReference type="ARBA" id="ARBA00023277"/>
    </source>
</evidence>
<dbReference type="Proteomes" id="UP001056730">
    <property type="component" value="Chromosome"/>
</dbReference>
<evidence type="ECO:0000256" key="4">
    <source>
        <dbReference type="ARBA" id="ARBA00023308"/>
    </source>
</evidence>
<protein>
    <recommendedName>
        <fullName evidence="5">L-rhamnose mutarotase</fullName>
        <ecNumber evidence="5">5.1.3.32</ecNumber>
    </recommendedName>
</protein>